<evidence type="ECO:0000313" key="1">
    <source>
        <dbReference type="EMBL" id="CAH1430057.1"/>
    </source>
</evidence>
<comment type="caution">
    <text evidence="1">The sequence shown here is derived from an EMBL/GenBank/DDBJ whole genome shotgun (WGS) entry which is preliminary data.</text>
</comment>
<keyword evidence="2" id="KW-1185">Reference proteome</keyword>
<dbReference type="Proteomes" id="UP001157418">
    <property type="component" value="Unassembled WGS sequence"/>
</dbReference>
<protein>
    <submittedName>
        <fullName evidence="1">Uncharacterized protein</fullName>
    </submittedName>
</protein>
<organism evidence="1 2">
    <name type="scientific">Lactuca virosa</name>
    <dbReference type="NCBI Taxonomy" id="75947"/>
    <lineage>
        <taxon>Eukaryota</taxon>
        <taxon>Viridiplantae</taxon>
        <taxon>Streptophyta</taxon>
        <taxon>Embryophyta</taxon>
        <taxon>Tracheophyta</taxon>
        <taxon>Spermatophyta</taxon>
        <taxon>Magnoliopsida</taxon>
        <taxon>eudicotyledons</taxon>
        <taxon>Gunneridae</taxon>
        <taxon>Pentapetalae</taxon>
        <taxon>asterids</taxon>
        <taxon>campanulids</taxon>
        <taxon>Asterales</taxon>
        <taxon>Asteraceae</taxon>
        <taxon>Cichorioideae</taxon>
        <taxon>Cichorieae</taxon>
        <taxon>Lactucinae</taxon>
        <taxon>Lactuca</taxon>
    </lineage>
</organism>
<accession>A0AAU9MU65</accession>
<evidence type="ECO:0000313" key="2">
    <source>
        <dbReference type="Proteomes" id="UP001157418"/>
    </source>
</evidence>
<sequence>MRVRKDRIGIKVEEAREDGNRLRAESDAKDHPCSCWCELAVPRCAKWLLYFGCPGGARQQADYIYQEETWVRARARCVVDRTGTHVVARSVLTKAEHKMVAAVVGVGGHIGLQPQMGYQHGQCLPACRHHLLHHYHVTLQERTKFQGCWW</sequence>
<gene>
    <name evidence="1" type="ORF">LVIROSA_LOCUS16868</name>
</gene>
<dbReference type="AlphaFoldDB" id="A0AAU9MU65"/>
<reference evidence="1 2" key="1">
    <citation type="submission" date="2022-01" db="EMBL/GenBank/DDBJ databases">
        <authorList>
            <person name="Xiong W."/>
            <person name="Schranz E."/>
        </authorList>
    </citation>
    <scope>NUCLEOTIDE SEQUENCE [LARGE SCALE GENOMIC DNA]</scope>
</reference>
<proteinExistence type="predicted"/>
<dbReference type="EMBL" id="CAKMRJ010003334">
    <property type="protein sequence ID" value="CAH1430057.1"/>
    <property type="molecule type" value="Genomic_DNA"/>
</dbReference>
<name>A0AAU9MU65_9ASTR</name>